<proteinExistence type="predicted"/>
<sequence>MSTDAGPSTNRGDITLQPSYFTSSLYVVPLRDDINMLIRSFAEQYMHISSMLQPFALFKKVWAEQGWCWLHFKVFDARARESFINVTERLFLERMVETEPLLARVVALFALYAFYFTQPSTSSPALRSLKHIAIAVDLYEATLALPAQLADPSLLPLRPFATYVLTSLLRAQAFHILPHSSLRPYNPSLLPREVFMQDGQESAFLAALTGGSAQDNGGRPAKKKGRPTKREKVKKAKDALNALEKYLDKNTTTVLPERPNDTGLTEDGGPADPPQVTHSLIAQPPNTTRRFYRTHKAEVMDILDNCADATPSGSSAQATDGDQAAVSIGQWALRRGNEAVLARLKHIDALAAEKGLEVGSEGGEKTGLARVERAVRDMYSGNPQTPRGGILGLLDGAGLADSETESASQL</sequence>
<organism evidence="2 3">
    <name type="scientific">Wolfiporia cocos (strain MD-104)</name>
    <name type="common">Brown rot fungus</name>
    <dbReference type="NCBI Taxonomy" id="742152"/>
    <lineage>
        <taxon>Eukaryota</taxon>
        <taxon>Fungi</taxon>
        <taxon>Dikarya</taxon>
        <taxon>Basidiomycota</taxon>
        <taxon>Agaricomycotina</taxon>
        <taxon>Agaricomycetes</taxon>
        <taxon>Polyporales</taxon>
        <taxon>Phaeolaceae</taxon>
        <taxon>Wolfiporia</taxon>
    </lineage>
</organism>
<name>A0A2H3IWD6_WOLCO</name>
<dbReference type="OrthoDB" id="3253083at2759"/>
<dbReference type="EMBL" id="KB467831">
    <property type="protein sequence ID" value="PCH33735.1"/>
    <property type="molecule type" value="Genomic_DNA"/>
</dbReference>
<keyword evidence="3" id="KW-1185">Reference proteome</keyword>
<protein>
    <submittedName>
        <fullName evidence="2">Uncharacterized protein</fullName>
    </submittedName>
</protein>
<reference evidence="2 3" key="1">
    <citation type="journal article" date="2012" name="Science">
        <title>The Paleozoic origin of enzymatic lignin decomposition reconstructed from 31 fungal genomes.</title>
        <authorList>
            <person name="Floudas D."/>
            <person name="Binder M."/>
            <person name="Riley R."/>
            <person name="Barry K."/>
            <person name="Blanchette R.A."/>
            <person name="Henrissat B."/>
            <person name="Martinez A.T."/>
            <person name="Otillar R."/>
            <person name="Spatafora J.W."/>
            <person name="Yadav J.S."/>
            <person name="Aerts A."/>
            <person name="Benoit I."/>
            <person name="Boyd A."/>
            <person name="Carlson A."/>
            <person name="Copeland A."/>
            <person name="Coutinho P.M."/>
            <person name="de Vries R.P."/>
            <person name="Ferreira P."/>
            <person name="Findley K."/>
            <person name="Foster B."/>
            <person name="Gaskell J."/>
            <person name="Glotzer D."/>
            <person name="Gorecki P."/>
            <person name="Heitman J."/>
            <person name="Hesse C."/>
            <person name="Hori C."/>
            <person name="Igarashi K."/>
            <person name="Jurgens J.A."/>
            <person name="Kallen N."/>
            <person name="Kersten P."/>
            <person name="Kohler A."/>
            <person name="Kuees U."/>
            <person name="Kumar T.K.A."/>
            <person name="Kuo A."/>
            <person name="LaButti K."/>
            <person name="Larrondo L.F."/>
            <person name="Lindquist E."/>
            <person name="Ling A."/>
            <person name="Lombard V."/>
            <person name="Lucas S."/>
            <person name="Lundell T."/>
            <person name="Martin R."/>
            <person name="McLaughlin D.J."/>
            <person name="Morgenstern I."/>
            <person name="Morin E."/>
            <person name="Murat C."/>
            <person name="Nagy L.G."/>
            <person name="Nolan M."/>
            <person name="Ohm R.A."/>
            <person name="Patyshakuliyeva A."/>
            <person name="Rokas A."/>
            <person name="Ruiz-Duenas F.J."/>
            <person name="Sabat G."/>
            <person name="Salamov A."/>
            <person name="Samejima M."/>
            <person name="Schmutz J."/>
            <person name="Slot J.C."/>
            <person name="St John F."/>
            <person name="Stenlid J."/>
            <person name="Sun H."/>
            <person name="Sun S."/>
            <person name="Syed K."/>
            <person name="Tsang A."/>
            <person name="Wiebenga A."/>
            <person name="Young D."/>
            <person name="Pisabarro A."/>
            <person name="Eastwood D.C."/>
            <person name="Martin F."/>
            <person name="Cullen D."/>
            <person name="Grigoriev I.V."/>
            <person name="Hibbett D.S."/>
        </authorList>
    </citation>
    <scope>NUCLEOTIDE SEQUENCE [LARGE SCALE GENOMIC DNA]</scope>
    <source>
        <strain evidence="2 3">MD-104</strain>
    </source>
</reference>
<feature type="compositionally biased region" description="Basic residues" evidence="1">
    <location>
        <begin position="220"/>
        <end position="235"/>
    </location>
</feature>
<feature type="region of interest" description="Disordered" evidence="1">
    <location>
        <begin position="209"/>
        <end position="235"/>
    </location>
</feature>
<evidence type="ECO:0000313" key="3">
    <source>
        <dbReference type="Proteomes" id="UP000218811"/>
    </source>
</evidence>
<evidence type="ECO:0000256" key="1">
    <source>
        <dbReference type="SAM" id="MobiDB-lite"/>
    </source>
</evidence>
<evidence type="ECO:0000313" key="2">
    <source>
        <dbReference type="EMBL" id="PCH33735.1"/>
    </source>
</evidence>
<gene>
    <name evidence="2" type="ORF">WOLCODRAFT_94076</name>
</gene>
<feature type="region of interest" description="Disordered" evidence="1">
    <location>
        <begin position="251"/>
        <end position="271"/>
    </location>
</feature>
<dbReference type="Pfam" id="PF09808">
    <property type="entry name" value="SNAPC1"/>
    <property type="match status" value="1"/>
</dbReference>
<dbReference type="AlphaFoldDB" id="A0A2H3IWD6"/>
<dbReference type="STRING" id="742152.A0A2H3IWD6"/>
<accession>A0A2H3IWD6</accession>
<dbReference type="InterPro" id="IPR019188">
    <property type="entry name" value="SNAPC1"/>
</dbReference>
<dbReference type="Proteomes" id="UP000218811">
    <property type="component" value="Unassembled WGS sequence"/>
</dbReference>